<proteinExistence type="predicted"/>
<organism evidence="1 2">
    <name type="scientific">Massarina eburnea CBS 473.64</name>
    <dbReference type="NCBI Taxonomy" id="1395130"/>
    <lineage>
        <taxon>Eukaryota</taxon>
        <taxon>Fungi</taxon>
        <taxon>Dikarya</taxon>
        <taxon>Ascomycota</taxon>
        <taxon>Pezizomycotina</taxon>
        <taxon>Dothideomycetes</taxon>
        <taxon>Pleosporomycetidae</taxon>
        <taxon>Pleosporales</taxon>
        <taxon>Massarineae</taxon>
        <taxon>Massarinaceae</taxon>
        <taxon>Massarina</taxon>
    </lineage>
</organism>
<gene>
    <name evidence="1" type="ORF">P280DRAFT_171482</name>
</gene>
<dbReference type="EMBL" id="MU006778">
    <property type="protein sequence ID" value="KAF2644432.1"/>
    <property type="molecule type" value="Genomic_DNA"/>
</dbReference>
<dbReference type="OrthoDB" id="3729777at2759"/>
<dbReference type="Proteomes" id="UP000799753">
    <property type="component" value="Unassembled WGS sequence"/>
</dbReference>
<keyword evidence="2" id="KW-1185">Reference proteome</keyword>
<name>A0A6A6SAZ7_9PLEO</name>
<evidence type="ECO:0000313" key="1">
    <source>
        <dbReference type="EMBL" id="KAF2644432.1"/>
    </source>
</evidence>
<reference evidence="1" key="1">
    <citation type="journal article" date="2020" name="Stud. Mycol.">
        <title>101 Dothideomycetes genomes: a test case for predicting lifestyles and emergence of pathogens.</title>
        <authorList>
            <person name="Haridas S."/>
            <person name="Albert R."/>
            <person name="Binder M."/>
            <person name="Bloem J."/>
            <person name="Labutti K."/>
            <person name="Salamov A."/>
            <person name="Andreopoulos B."/>
            <person name="Baker S."/>
            <person name="Barry K."/>
            <person name="Bills G."/>
            <person name="Bluhm B."/>
            <person name="Cannon C."/>
            <person name="Castanera R."/>
            <person name="Culley D."/>
            <person name="Daum C."/>
            <person name="Ezra D."/>
            <person name="Gonzalez J."/>
            <person name="Henrissat B."/>
            <person name="Kuo A."/>
            <person name="Liang C."/>
            <person name="Lipzen A."/>
            <person name="Lutzoni F."/>
            <person name="Magnuson J."/>
            <person name="Mondo S."/>
            <person name="Nolan M."/>
            <person name="Ohm R."/>
            <person name="Pangilinan J."/>
            <person name="Park H.-J."/>
            <person name="Ramirez L."/>
            <person name="Alfaro M."/>
            <person name="Sun H."/>
            <person name="Tritt A."/>
            <person name="Yoshinaga Y."/>
            <person name="Zwiers L.-H."/>
            <person name="Turgeon B."/>
            <person name="Goodwin S."/>
            <person name="Spatafora J."/>
            <person name="Crous P."/>
            <person name="Grigoriev I."/>
        </authorList>
    </citation>
    <scope>NUCLEOTIDE SEQUENCE</scope>
    <source>
        <strain evidence="1">CBS 473.64</strain>
    </source>
</reference>
<sequence>MSKTRILVWAHFPESADVWHDTHIAEATTKLSAQTYHWEYIDNPYRGVKPSLEAPFLTIYEVPDTGDYEELERKLRIDQRSAFLRDVRFDTRCYTEVKRVECENYEKAKRAMEHVIVATWRPNEATKEKFFKWFFDVFMPAVTETPTVICSTVYKRTHATIFENGAYRPATDDEALTYVSVCETTTEELPWDVLAMLGQTDGWREHVDGDLVWKIGQYALLKSLPETTAITFPIDSGCSSPN</sequence>
<protein>
    <recommendedName>
        <fullName evidence="3">EthD domain-containing protein</fullName>
    </recommendedName>
</protein>
<evidence type="ECO:0000313" key="2">
    <source>
        <dbReference type="Proteomes" id="UP000799753"/>
    </source>
</evidence>
<accession>A0A6A6SAZ7</accession>
<evidence type="ECO:0008006" key="3">
    <source>
        <dbReference type="Google" id="ProtNLM"/>
    </source>
</evidence>
<dbReference type="AlphaFoldDB" id="A0A6A6SAZ7"/>